<sequence>MCMMMYGVYTFAVAATLQDAQTRLSANYINLYYKTYVSSTSSSSSSSSSSWSSSSFCTPEVFRILILIDVMFHEITRHRKNTFKKHIYTYKQVYTTRKFKNSVTKGEYRIILRPKEASLRRSVNSSIVLICKVHLTPGRVDSIDSVGEGDEVDVELFDGSDGCCSEVCLFT</sequence>
<dbReference type="EMBL" id="AMQM01009502">
    <property type="status" value="NOT_ANNOTATED_CDS"/>
    <property type="molecule type" value="Genomic_DNA"/>
</dbReference>
<reference evidence="3" key="1">
    <citation type="submission" date="2012-12" db="EMBL/GenBank/DDBJ databases">
        <authorList>
            <person name="Hellsten U."/>
            <person name="Grimwood J."/>
            <person name="Chapman J.A."/>
            <person name="Shapiro H."/>
            <person name="Aerts A."/>
            <person name="Otillar R.P."/>
            <person name="Terry A.Y."/>
            <person name="Boore J.L."/>
            <person name="Simakov O."/>
            <person name="Marletaz F."/>
            <person name="Cho S.-J."/>
            <person name="Edsinger-Gonzales E."/>
            <person name="Havlak P."/>
            <person name="Kuo D.-H."/>
            <person name="Larsson T."/>
            <person name="Lv J."/>
            <person name="Arendt D."/>
            <person name="Savage R."/>
            <person name="Osoegawa K."/>
            <person name="de Jong P."/>
            <person name="Lindberg D.R."/>
            <person name="Seaver E.C."/>
            <person name="Weisblat D.A."/>
            <person name="Putnam N.H."/>
            <person name="Grigoriev I.V."/>
            <person name="Rokhsar D.S."/>
        </authorList>
    </citation>
    <scope>NUCLEOTIDE SEQUENCE</scope>
</reference>
<dbReference type="RefSeq" id="XP_009017770.1">
    <property type="nucleotide sequence ID" value="XM_009019522.1"/>
</dbReference>
<organism evidence="2 3">
    <name type="scientific">Helobdella robusta</name>
    <name type="common">Californian leech</name>
    <dbReference type="NCBI Taxonomy" id="6412"/>
    <lineage>
        <taxon>Eukaryota</taxon>
        <taxon>Metazoa</taxon>
        <taxon>Spiralia</taxon>
        <taxon>Lophotrochozoa</taxon>
        <taxon>Annelida</taxon>
        <taxon>Clitellata</taxon>
        <taxon>Hirudinea</taxon>
        <taxon>Rhynchobdellida</taxon>
        <taxon>Glossiphoniidae</taxon>
        <taxon>Helobdella</taxon>
    </lineage>
</organism>
<keyword evidence="3" id="KW-1185">Reference proteome</keyword>
<evidence type="ECO:0000313" key="3">
    <source>
        <dbReference type="Proteomes" id="UP000015101"/>
    </source>
</evidence>
<reference evidence="1 3" key="2">
    <citation type="journal article" date="2013" name="Nature">
        <title>Insights into bilaterian evolution from three spiralian genomes.</title>
        <authorList>
            <person name="Simakov O."/>
            <person name="Marletaz F."/>
            <person name="Cho S.J."/>
            <person name="Edsinger-Gonzales E."/>
            <person name="Havlak P."/>
            <person name="Hellsten U."/>
            <person name="Kuo D.H."/>
            <person name="Larsson T."/>
            <person name="Lv J."/>
            <person name="Arendt D."/>
            <person name="Savage R."/>
            <person name="Osoegawa K."/>
            <person name="de Jong P."/>
            <person name="Grimwood J."/>
            <person name="Chapman J.A."/>
            <person name="Shapiro H."/>
            <person name="Aerts A."/>
            <person name="Otillar R.P."/>
            <person name="Terry A.Y."/>
            <person name="Boore J.L."/>
            <person name="Grigoriev I.V."/>
            <person name="Lindberg D.R."/>
            <person name="Seaver E.C."/>
            <person name="Weisblat D.A."/>
            <person name="Putnam N.H."/>
            <person name="Rokhsar D.S."/>
        </authorList>
    </citation>
    <scope>NUCLEOTIDE SEQUENCE</scope>
</reference>
<dbReference type="EMBL" id="KB096529">
    <property type="protein sequence ID" value="ESO04132.1"/>
    <property type="molecule type" value="Genomic_DNA"/>
</dbReference>
<dbReference type="HOGENOM" id="CLU_1564561_0_0_1"/>
<gene>
    <name evidence="2" type="primary">20209451</name>
    <name evidence="1" type="ORF">HELRODRAFT_184256</name>
</gene>
<dbReference type="CTD" id="20209451"/>
<name>T1FKV2_HELRO</name>
<dbReference type="InParanoid" id="T1FKV2"/>
<reference evidence="2" key="3">
    <citation type="submission" date="2015-06" db="UniProtKB">
        <authorList>
            <consortium name="EnsemblMetazoa"/>
        </authorList>
    </citation>
    <scope>IDENTIFICATION</scope>
</reference>
<dbReference type="AlphaFoldDB" id="T1FKV2"/>
<evidence type="ECO:0000313" key="1">
    <source>
        <dbReference type="EMBL" id="ESO04132.1"/>
    </source>
</evidence>
<dbReference type="KEGG" id="hro:HELRODRAFT_184256"/>
<evidence type="ECO:0000313" key="2">
    <source>
        <dbReference type="EnsemblMetazoa" id="HelroP184256"/>
    </source>
</evidence>
<accession>T1FKV2</accession>
<dbReference type="EMBL" id="AMQM01009501">
    <property type="status" value="NOT_ANNOTATED_CDS"/>
    <property type="molecule type" value="Genomic_DNA"/>
</dbReference>
<dbReference type="GeneID" id="20209451"/>
<dbReference type="EnsemblMetazoa" id="HelroT184256">
    <property type="protein sequence ID" value="HelroP184256"/>
    <property type="gene ID" value="HelroG184256"/>
</dbReference>
<protein>
    <submittedName>
        <fullName evidence="1 2">Uncharacterized protein</fullName>
    </submittedName>
</protein>
<dbReference type="Proteomes" id="UP000015101">
    <property type="component" value="Unassembled WGS sequence"/>
</dbReference>
<proteinExistence type="predicted"/>